<reference evidence="11 12" key="1">
    <citation type="journal article" date="2016" name="Nat. Commun.">
        <title>Thousands of microbial genomes shed light on interconnected biogeochemical processes in an aquifer system.</title>
        <authorList>
            <person name="Anantharaman K."/>
            <person name="Brown C.T."/>
            <person name="Hug L.A."/>
            <person name="Sharon I."/>
            <person name="Castelle C.J."/>
            <person name="Probst A.J."/>
            <person name="Thomas B.C."/>
            <person name="Singh A."/>
            <person name="Wilkins M.J."/>
            <person name="Karaoz U."/>
            <person name="Brodie E.L."/>
            <person name="Williams K.H."/>
            <person name="Hubbard S.S."/>
            <person name="Banfield J.F."/>
        </authorList>
    </citation>
    <scope>NUCLEOTIDE SEQUENCE [LARGE SCALE GENOMIC DNA]</scope>
</reference>
<comment type="subunit">
    <text evidence="9">Homotetramer.</text>
</comment>
<accession>A0A1F6H3J6</accession>
<evidence type="ECO:0000256" key="6">
    <source>
        <dbReference type="PIRSR" id="PIRSR611284-1"/>
    </source>
</evidence>
<dbReference type="Pfam" id="PF00106">
    <property type="entry name" value="adh_short"/>
    <property type="match status" value="1"/>
</dbReference>
<dbReference type="InterPro" id="IPR057326">
    <property type="entry name" value="KR_dom"/>
</dbReference>
<dbReference type="PRINTS" id="PR00081">
    <property type="entry name" value="GDHRDH"/>
</dbReference>
<dbReference type="GO" id="GO:0051287">
    <property type="term" value="F:NAD binding"/>
    <property type="evidence" value="ECO:0007669"/>
    <property type="project" value="UniProtKB-UniRule"/>
</dbReference>
<dbReference type="Gene3D" id="3.40.50.720">
    <property type="entry name" value="NAD(P)-binding Rossmann-like Domain"/>
    <property type="match status" value="1"/>
</dbReference>
<keyword evidence="9" id="KW-0444">Lipid biosynthesis</keyword>
<dbReference type="AlphaFoldDB" id="A0A1F6H3J6"/>
<comment type="pathway">
    <text evidence="9">Lipid metabolism; fatty acid biosynthesis.</text>
</comment>
<protein>
    <recommendedName>
        <fullName evidence="9">3-oxoacyl-[acyl-carrier-protein] reductase</fullName>
        <ecNumber evidence="9">1.1.1.100</ecNumber>
    </recommendedName>
</protein>
<comment type="catalytic activity">
    <reaction evidence="5 9">
        <text>a (3R)-hydroxyacyl-[ACP] + NADP(+) = a 3-oxoacyl-[ACP] + NADPH + H(+)</text>
        <dbReference type="Rhea" id="RHEA:17397"/>
        <dbReference type="Rhea" id="RHEA-COMP:9916"/>
        <dbReference type="Rhea" id="RHEA-COMP:9945"/>
        <dbReference type="ChEBI" id="CHEBI:15378"/>
        <dbReference type="ChEBI" id="CHEBI:57783"/>
        <dbReference type="ChEBI" id="CHEBI:58349"/>
        <dbReference type="ChEBI" id="CHEBI:78776"/>
        <dbReference type="ChEBI" id="CHEBI:78827"/>
        <dbReference type="EC" id="1.1.1.100"/>
    </reaction>
</comment>
<keyword evidence="9" id="KW-0275">Fatty acid biosynthesis</keyword>
<comment type="similarity">
    <text evidence="2 8">Belongs to the short-chain dehydrogenases/reductases (SDR) family.</text>
</comment>
<dbReference type="InterPro" id="IPR020904">
    <property type="entry name" value="Sc_DH/Rdtase_CS"/>
</dbReference>
<feature type="active site" description="Proton acceptor" evidence="6">
    <location>
        <position position="155"/>
    </location>
</feature>
<dbReference type="FunFam" id="3.40.50.720:FF:000115">
    <property type="entry name" value="3-oxoacyl-[acyl-carrier-protein] reductase FabG"/>
    <property type="match status" value="1"/>
</dbReference>
<dbReference type="NCBIfam" id="TIGR01830">
    <property type="entry name" value="3oxo_ACP_reduc"/>
    <property type="match status" value="1"/>
</dbReference>
<dbReference type="SUPFAM" id="SSF51735">
    <property type="entry name" value="NAD(P)-binding Rossmann-fold domains"/>
    <property type="match status" value="1"/>
</dbReference>
<dbReference type="GO" id="GO:0004316">
    <property type="term" value="F:3-oxoacyl-[acyl-carrier-protein] reductase (NADPH) activity"/>
    <property type="evidence" value="ECO:0007669"/>
    <property type="project" value="UniProtKB-UniRule"/>
</dbReference>
<dbReference type="InterPro" id="IPR011284">
    <property type="entry name" value="3oxo_ACP_reduc"/>
</dbReference>
<feature type="binding site" evidence="7">
    <location>
        <begin position="13"/>
        <end position="16"/>
    </location>
    <ligand>
        <name>NADP(+)</name>
        <dbReference type="ChEBI" id="CHEBI:58349"/>
    </ligand>
</feature>
<dbReference type="GO" id="GO:0006633">
    <property type="term" value="P:fatty acid biosynthetic process"/>
    <property type="evidence" value="ECO:0007669"/>
    <property type="project" value="UniProtKB-UniPathway"/>
</dbReference>
<feature type="binding site" evidence="7">
    <location>
        <begin position="155"/>
        <end position="159"/>
    </location>
    <ligand>
        <name>NADP(+)</name>
        <dbReference type="ChEBI" id="CHEBI:58349"/>
    </ligand>
</feature>
<sequence length="246" mass="25464">MIDLSSKTALVTGGTRGIGRGIVEALAQAGAKVVFSGRTEATAQAAVEELAARGITAYGIGADVASFAESAALVEKALAHLGKIDILVNNAGITKDQLFLKMSEEDWGQVINTNLTGIFNVTKAVIKPMLKAKYGRIINIGSVVGSTGNPGQVNYASTKAAVIGFTKSLAKEVAARNITCNAIAPGFIATDMTEELSEAQKQTLLEQIPLKRLGTAADIAGGVLFLASPLADYVNGTVLHINGGMY</sequence>
<evidence type="ECO:0000256" key="2">
    <source>
        <dbReference type="ARBA" id="ARBA00006484"/>
    </source>
</evidence>
<dbReference type="SMART" id="SM00822">
    <property type="entry name" value="PKS_KR"/>
    <property type="match status" value="1"/>
</dbReference>
<keyword evidence="9" id="KW-0443">Lipid metabolism</keyword>
<dbReference type="EMBL" id="MFNF01000001">
    <property type="protein sequence ID" value="OGH04942.1"/>
    <property type="molecule type" value="Genomic_DNA"/>
</dbReference>
<dbReference type="EC" id="1.1.1.100" evidence="9"/>
<dbReference type="InterPro" id="IPR036291">
    <property type="entry name" value="NAD(P)-bd_dom_sf"/>
</dbReference>
<dbReference type="NCBIfam" id="NF005559">
    <property type="entry name" value="PRK07231.1"/>
    <property type="match status" value="1"/>
</dbReference>
<gene>
    <name evidence="11" type="ORF">A2557_08180</name>
</gene>
<keyword evidence="4 9" id="KW-0560">Oxidoreductase</keyword>
<dbReference type="PRINTS" id="PR00080">
    <property type="entry name" value="SDRFAMILY"/>
</dbReference>
<evidence type="ECO:0000259" key="10">
    <source>
        <dbReference type="SMART" id="SM00822"/>
    </source>
</evidence>
<dbReference type="InterPro" id="IPR002347">
    <property type="entry name" value="SDR_fam"/>
</dbReference>
<evidence type="ECO:0000256" key="5">
    <source>
        <dbReference type="ARBA" id="ARBA00048508"/>
    </source>
</evidence>
<evidence type="ECO:0000256" key="3">
    <source>
        <dbReference type="ARBA" id="ARBA00022857"/>
    </source>
</evidence>
<evidence type="ECO:0000256" key="9">
    <source>
        <dbReference type="RuleBase" id="RU366074"/>
    </source>
</evidence>
<dbReference type="InterPro" id="IPR050259">
    <property type="entry name" value="SDR"/>
</dbReference>
<comment type="caution">
    <text evidence="11">The sequence shown here is derived from an EMBL/GenBank/DDBJ whole genome shotgun (WGS) entry which is preliminary data.</text>
</comment>
<proteinExistence type="inferred from homology"/>
<feature type="domain" description="Ketoreductase" evidence="10">
    <location>
        <begin position="7"/>
        <end position="191"/>
    </location>
</feature>
<name>A0A1F6H3J6_9PROT</name>
<evidence type="ECO:0000256" key="8">
    <source>
        <dbReference type="RuleBase" id="RU000363"/>
    </source>
</evidence>
<organism evidence="11 12">
    <name type="scientific">Candidatus Lambdaproteobacteria bacterium RIFOXYD2_FULL_56_26</name>
    <dbReference type="NCBI Taxonomy" id="1817773"/>
    <lineage>
        <taxon>Bacteria</taxon>
        <taxon>Pseudomonadati</taxon>
        <taxon>Pseudomonadota</taxon>
        <taxon>Candidatus Lambdaproteobacteria</taxon>
    </lineage>
</organism>
<dbReference type="PANTHER" id="PTHR42879">
    <property type="entry name" value="3-OXOACYL-(ACYL-CARRIER-PROTEIN) REDUCTASE"/>
    <property type="match status" value="1"/>
</dbReference>
<evidence type="ECO:0000256" key="7">
    <source>
        <dbReference type="PIRSR" id="PIRSR611284-2"/>
    </source>
</evidence>
<dbReference type="CDD" id="cd05333">
    <property type="entry name" value="BKR_SDR_c"/>
    <property type="match status" value="1"/>
</dbReference>
<dbReference type="NCBIfam" id="NF009466">
    <property type="entry name" value="PRK12826.1-2"/>
    <property type="match status" value="1"/>
</dbReference>
<dbReference type="PANTHER" id="PTHR42879:SF2">
    <property type="entry name" value="3-OXOACYL-[ACYL-CARRIER-PROTEIN] REDUCTASE FABG"/>
    <property type="match status" value="1"/>
</dbReference>
<keyword evidence="3 7" id="KW-0521">NADP</keyword>
<feature type="binding site" evidence="7">
    <location>
        <position position="90"/>
    </location>
    <ligand>
        <name>NADP(+)</name>
        <dbReference type="ChEBI" id="CHEBI:58349"/>
    </ligand>
</feature>
<comment type="function">
    <text evidence="1 9">Catalyzes the NADPH-dependent reduction of beta-ketoacyl-ACP substrates to beta-hydroxyacyl-ACP products, the first reductive step in the elongation cycle of fatty acid biosynthesis.</text>
</comment>
<evidence type="ECO:0000313" key="12">
    <source>
        <dbReference type="Proteomes" id="UP000177583"/>
    </source>
</evidence>
<evidence type="ECO:0000256" key="1">
    <source>
        <dbReference type="ARBA" id="ARBA00002607"/>
    </source>
</evidence>
<dbReference type="PROSITE" id="PS00061">
    <property type="entry name" value="ADH_SHORT"/>
    <property type="match status" value="1"/>
</dbReference>
<evidence type="ECO:0000313" key="11">
    <source>
        <dbReference type="EMBL" id="OGH04942.1"/>
    </source>
</evidence>
<dbReference type="UniPathway" id="UPA00094"/>
<keyword evidence="9" id="KW-0276">Fatty acid metabolism</keyword>
<evidence type="ECO:0000256" key="4">
    <source>
        <dbReference type="ARBA" id="ARBA00023002"/>
    </source>
</evidence>
<dbReference type="Proteomes" id="UP000177583">
    <property type="component" value="Unassembled WGS sequence"/>
</dbReference>
<feature type="binding site" evidence="7">
    <location>
        <position position="188"/>
    </location>
    <ligand>
        <name>NADP(+)</name>
        <dbReference type="ChEBI" id="CHEBI:58349"/>
    </ligand>
</feature>